<dbReference type="InterPro" id="IPR032794">
    <property type="entry name" value="LINES_N"/>
</dbReference>
<dbReference type="EMBL" id="KI913954">
    <property type="protein sequence ID" value="ETW07672.1"/>
    <property type="molecule type" value="Genomic_DNA"/>
</dbReference>
<gene>
    <name evidence="3" type="ORF">H310_02131</name>
</gene>
<dbReference type="Pfam" id="PF14694">
    <property type="entry name" value="LINES_N"/>
    <property type="match status" value="1"/>
</dbReference>
<evidence type="ECO:0000259" key="2">
    <source>
        <dbReference type="Pfam" id="PF14694"/>
    </source>
</evidence>
<accession>A0A024UP92</accession>
<dbReference type="VEuPathDB" id="FungiDB:H310_02131"/>
<sequence>MQSRWTKAAAALSSPDVFTAFRAMKALLSATQFDGQSDCAMCIRTVAMQVPQHHSLGFNFQLVRRWLEQTQVDIQFSSSSDEDDGLASSISAWTFQALVDMQEPFLSLCASVCREVASFRDCCVYELVRLAHAIVVHHGTTTNCPPLSASRWTLPWVSLVHSSFITSKATQVEILSMLVAITDDVSAHNNSAHADTIRVVLASLYPLILTTPPSPVGASCFIGQDLTLPLAHQWLRLLFHSMLHLPPHQSDPWPFQHSNLTTFRRHAMGILAEDDDVMVDVLYHVLQLALLYEAPPANVPRPSPPSPSMLSALWNEFSPARWFADFSGVLHDDHSVLVDLVTSNETNALAYVVMFFRHVCSNWPTCRSTWQSMGRFDDVVAMLTRCRVELSRLSRHGDAVLGFNVGPLVRRLVAIERLFDEDESVDGHSNDDSGFSCGGDTA</sequence>
<feature type="region of interest" description="Disordered" evidence="1">
    <location>
        <begin position="423"/>
        <end position="442"/>
    </location>
</feature>
<feature type="domain" description="Protein Lines N-terminal" evidence="2">
    <location>
        <begin position="270"/>
        <end position="364"/>
    </location>
</feature>
<name>A0A024UP92_9STRA</name>
<dbReference type="RefSeq" id="XP_008863765.1">
    <property type="nucleotide sequence ID" value="XM_008865543.1"/>
</dbReference>
<organism evidence="3">
    <name type="scientific">Aphanomyces invadans</name>
    <dbReference type="NCBI Taxonomy" id="157072"/>
    <lineage>
        <taxon>Eukaryota</taxon>
        <taxon>Sar</taxon>
        <taxon>Stramenopiles</taxon>
        <taxon>Oomycota</taxon>
        <taxon>Saprolegniomycetes</taxon>
        <taxon>Saprolegniales</taxon>
        <taxon>Verrucalvaceae</taxon>
        <taxon>Aphanomyces</taxon>
    </lineage>
</organism>
<protein>
    <recommendedName>
        <fullName evidence="2">Protein Lines N-terminal domain-containing protein</fullName>
    </recommendedName>
</protein>
<proteinExistence type="predicted"/>
<evidence type="ECO:0000256" key="1">
    <source>
        <dbReference type="SAM" id="MobiDB-lite"/>
    </source>
</evidence>
<dbReference type="GeneID" id="20079181"/>
<dbReference type="AlphaFoldDB" id="A0A024UP92"/>
<dbReference type="OrthoDB" id="8251209at2759"/>
<evidence type="ECO:0000313" key="3">
    <source>
        <dbReference type="EMBL" id="ETW07672.1"/>
    </source>
</evidence>
<reference evidence="3" key="1">
    <citation type="submission" date="2013-12" db="EMBL/GenBank/DDBJ databases">
        <title>The Genome Sequence of Aphanomyces invadans NJM9701.</title>
        <authorList>
            <consortium name="The Broad Institute Genomics Platform"/>
            <person name="Russ C."/>
            <person name="Tyler B."/>
            <person name="van West P."/>
            <person name="Dieguez-Uribeondo J."/>
            <person name="Young S.K."/>
            <person name="Zeng Q."/>
            <person name="Gargeya S."/>
            <person name="Fitzgerald M."/>
            <person name="Abouelleil A."/>
            <person name="Alvarado L."/>
            <person name="Chapman S.B."/>
            <person name="Gainer-Dewar J."/>
            <person name="Goldberg J."/>
            <person name="Griggs A."/>
            <person name="Gujja S."/>
            <person name="Hansen M."/>
            <person name="Howarth C."/>
            <person name="Imamovic A."/>
            <person name="Ireland A."/>
            <person name="Larimer J."/>
            <person name="McCowan C."/>
            <person name="Murphy C."/>
            <person name="Pearson M."/>
            <person name="Poon T.W."/>
            <person name="Priest M."/>
            <person name="Roberts A."/>
            <person name="Saif S."/>
            <person name="Shea T."/>
            <person name="Sykes S."/>
            <person name="Wortman J."/>
            <person name="Nusbaum C."/>
            <person name="Birren B."/>
        </authorList>
    </citation>
    <scope>NUCLEOTIDE SEQUENCE [LARGE SCALE GENOMIC DNA]</scope>
    <source>
        <strain evidence="3">NJM9701</strain>
    </source>
</reference>